<proteinExistence type="predicted"/>
<dbReference type="InterPro" id="IPR050469">
    <property type="entry name" value="Diguanylate_Cyclase"/>
</dbReference>
<dbReference type="Proteomes" id="UP000051922">
    <property type="component" value="Unassembled WGS sequence"/>
</dbReference>
<dbReference type="InterPro" id="IPR029787">
    <property type="entry name" value="Nucleotide_cyclase"/>
</dbReference>
<feature type="transmembrane region" description="Helical" evidence="1">
    <location>
        <begin position="151"/>
        <end position="172"/>
    </location>
</feature>
<feature type="transmembrane region" description="Helical" evidence="1">
    <location>
        <begin position="27"/>
        <end position="47"/>
    </location>
</feature>
<comment type="caution">
    <text evidence="3">The sequence shown here is derived from an EMBL/GenBank/DDBJ whole genome shotgun (WGS) entry which is preliminary data.</text>
</comment>
<dbReference type="GO" id="GO:0052621">
    <property type="term" value="F:diguanylate cyclase activity"/>
    <property type="evidence" value="ECO:0007669"/>
    <property type="project" value="TreeGrafter"/>
</dbReference>
<dbReference type="InterPro" id="IPR000160">
    <property type="entry name" value="GGDEF_dom"/>
</dbReference>
<keyword evidence="1" id="KW-1133">Transmembrane helix</keyword>
<evidence type="ECO:0000313" key="3">
    <source>
        <dbReference type="EMBL" id="KRL84511.1"/>
    </source>
</evidence>
<evidence type="ECO:0000259" key="2">
    <source>
        <dbReference type="PROSITE" id="PS50887"/>
    </source>
</evidence>
<feature type="transmembrane region" description="Helical" evidence="1">
    <location>
        <begin position="100"/>
        <end position="117"/>
    </location>
</feature>
<feature type="domain" description="GGDEF" evidence="2">
    <location>
        <begin position="216"/>
        <end position="349"/>
    </location>
</feature>
<dbReference type="SMART" id="SM00267">
    <property type="entry name" value="GGDEF"/>
    <property type="match status" value="1"/>
</dbReference>
<dbReference type="Gene3D" id="3.30.70.270">
    <property type="match status" value="1"/>
</dbReference>
<gene>
    <name evidence="3" type="ORF">FC50_GL002122</name>
</gene>
<dbReference type="PANTHER" id="PTHR45138">
    <property type="entry name" value="REGULATORY COMPONENTS OF SENSORY TRANSDUCTION SYSTEM"/>
    <property type="match status" value="1"/>
</dbReference>
<evidence type="ECO:0000313" key="4">
    <source>
        <dbReference type="Proteomes" id="UP000051922"/>
    </source>
</evidence>
<dbReference type="AlphaFoldDB" id="A0A0R1TT68"/>
<dbReference type="PROSITE" id="PS50887">
    <property type="entry name" value="GGDEF"/>
    <property type="match status" value="1"/>
</dbReference>
<keyword evidence="1" id="KW-0812">Transmembrane</keyword>
<protein>
    <submittedName>
        <fullName evidence="3">Signal transduction diguanylate cyclase</fullName>
    </submittedName>
</protein>
<sequence length="349" mass="39651">MAGLISVLDALEDVFPRFYARMTTRTVAPELPVTVSAVAIIGCLRWLTPLNEIDTWIGDAALFGTLLYNSTRLQSRQMYAVILVVTGALNWTLWGTSLLTLIPLVVLLVVNYFNGWFNERAWRFVLMTVVVGGVTWTTATLVNQWDTQDAAIVGAIVVFTMLVAHWYGHVVVDRQEQGRQLRYSSNHDELTGIRSLHLFRKDYQTYQGMMRNDPTARLTLVMIDIDHFKQINDTYGHLTGNEVLISFARDIEAYLAAMPYFCGVYRTGGEEFSVFLYELTDEEAKVAVEAYVRRLRDLVVMRSHPERRITLSVGMARVPGMDEPLRQAIARTDAKLYEAKQGGRDRIVQ</sequence>
<keyword evidence="1" id="KW-0472">Membrane</keyword>
<dbReference type="PATRIC" id="fig|1423783.4.peg.2176"/>
<reference evidence="3 4" key="1">
    <citation type="journal article" date="2015" name="Genome Announc.">
        <title>Expanding the biotechnology potential of lactobacilli through comparative genomics of 213 strains and associated genera.</title>
        <authorList>
            <person name="Sun Z."/>
            <person name="Harris H.M."/>
            <person name="McCann A."/>
            <person name="Guo C."/>
            <person name="Argimon S."/>
            <person name="Zhang W."/>
            <person name="Yang X."/>
            <person name="Jeffery I.B."/>
            <person name="Cooney J.C."/>
            <person name="Kagawa T.F."/>
            <person name="Liu W."/>
            <person name="Song Y."/>
            <person name="Salvetti E."/>
            <person name="Wrobel A."/>
            <person name="Rasinkangas P."/>
            <person name="Parkhill J."/>
            <person name="Rea M.C."/>
            <person name="O'Sullivan O."/>
            <person name="Ritari J."/>
            <person name="Douillard F.P."/>
            <person name="Paul Ross R."/>
            <person name="Yang R."/>
            <person name="Briner A.E."/>
            <person name="Felis G.E."/>
            <person name="de Vos W.M."/>
            <person name="Barrangou R."/>
            <person name="Klaenhammer T.R."/>
            <person name="Caufield P.W."/>
            <person name="Cui Y."/>
            <person name="Zhang H."/>
            <person name="O'Toole P.W."/>
        </authorList>
    </citation>
    <scope>NUCLEOTIDE SEQUENCE [LARGE SCALE GENOMIC DNA]</scope>
    <source>
        <strain evidence="3 4">DSM 15945</strain>
    </source>
</reference>
<dbReference type="PANTHER" id="PTHR45138:SF9">
    <property type="entry name" value="DIGUANYLATE CYCLASE DGCM-RELATED"/>
    <property type="match status" value="1"/>
</dbReference>
<evidence type="ECO:0000256" key="1">
    <source>
        <dbReference type="SAM" id="Phobius"/>
    </source>
</evidence>
<name>A0A0R1TT68_9LACO</name>
<dbReference type="NCBIfam" id="TIGR00254">
    <property type="entry name" value="GGDEF"/>
    <property type="match status" value="1"/>
</dbReference>
<dbReference type="InterPro" id="IPR043128">
    <property type="entry name" value="Rev_trsase/Diguanyl_cyclase"/>
</dbReference>
<dbReference type="Pfam" id="PF00990">
    <property type="entry name" value="GGDEF"/>
    <property type="match status" value="1"/>
</dbReference>
<dbReference type="EMBL" id="AZFJ01000061">
    <property type="protein sequence ID" value="KRL84511.1"/>
    <property type="molecule type" value="Genomic_DNA"/>
</dbReference>
<feature type="transmembrane region" description="Helical" evidence="1">
    <location>
        <begin position="124"/>
        <end position="145"/>
    </location>
</feature>
<dbReference type="STRING" id="1423783.FC50_GL002122"/>
<dbReference type="RefSeq" id="WP_162256055.1">
    <property type="nucleotide sequence ID" value="NZ_AZFJ01000061.1"/>
</dbReference>
<dbReference type="SUPFAM" id="SSF55073">
    <property type="entry name" value="Nucleotide cyclase"/>
    <property type="match status" value="1"/>
</dbReference>
<keyword evidence="4" id="KW-1185">Reference proteome</keyword>
<dbReference type="CDD" id="cd01949">
    <property type="entry name" value="GGDEF"/>
    <property type="match status" value="1"/>
</dbReference>
<organism evidence="3 4">
    <name type="scientific">Lacticaseibacillus pantheris DSM 15945 = JCM 12539 = NBRC 106106</name>
    <dbReference type="NCBI Taxonomy" id="1423783"/>
    <lineage>
        <taxon>Bacteria</taxon>
        <taxon>Bacillati</taxon>
        <taxon>Bacillota</taxon>
        <taxon>Bacilli</taxon>
        <taxon>Lactobacillales</taxon>
        <taxon>Lactobacillaceae</taxon>
        <taxon>Lacticaseibacillus</taxon>
    </lineage>
</organism>
<accession>A0A0R1TT68</accession>